<accession>A0A841QFI6</accession>
<name>A0A841QFI6_9PROT</name>
<dbReference type="Proteomes" id="UP000578000">
    <property type="component" value="Unassembled WGS sequence"/>
</dbReference>
<keyword evidence="1" id="KW-0175">Coiled coil</keyword>
<evidence type="ECO:0000256" key="1">
    <source>
        <dbReference type="SAM" id="Coils"/>
    </source>
</evidence>
<organism evidence="2 3">
    <name type="scientific">Acetobacter lovaniensis</name>
    <dbReference type="NCBI Taxonomy" id="104100"/>
    <lineage>
        <taxon>Bacteria</taxon>
        <taxon>Pseudomonadati</taxon>
        <taxon>Pseudomonadota</taxon>
        <taxon>Alphaproteobacteria</taxon>
        <taxon>Acetobacterales</taxon>
        <taxon>Acetobacteraceae</taxon>
        <taxon>Acetobacter</taxon>
    </lineage>
</organism>
<dbReference type="AlphaFoldDB" id="A0A841QFI6"/>
<evidence type="ECO:0000313" key="3">
    <source>
        <dbReference type="Proteomes" id="UP000578000"/>
    </source>
</evidence>
<reference evidence="2 3" key="1">
    <citation type="submission" date="2020-08" db="EMBL/GenBank/DDBJ databases">
        <title>Genomic Encyclopedia of Type Strains, Phase IV (KMG-IV): sequencing the most valuable type-strain genomes for metagenomic binning, comparative biology and taxonomic classification.</title>
        <authorList>
            <person name="Goeker M."/>
        </authorList>
    </citation>
    <scope>NUCLEOTIDE SEQUENCE [LARGE SCALE GENOMIC DNA]</scope>
    <source>
        <strain evidence="2 3">DSM 4491</strain>
    </source>
</reference>
<proteinExistence type="predicted"/>
<dbReference type="RefSeq" id="WP_166113373.1">
    <property type="nucleotide sequence ID" value="NZ_BAABDB010000007.1"/>
</dbReference>
<feature type="coiled-coil region" evidence="1">
    <location>
        <begin position="79"/>
        <end position="106"/>
    </location>
</feature>
<dbReference type="EMBL" id="JACHIE010000006">
    <property type="protein sequence ID" value="MBB6457216.1"/>
    <property type="molecule type" value="Genomic_DNA"/>
</dbReference>
<sequence length="133" mass="14237">MSNKPTGVFVRFPLSEAARELLVDAAAFGKPDDSHDKAILAIGTPVTGGELEVAAYDNCRSGYLSRAKPCTESIKLVRQSDAQAQIAALEAEVVRLRHHLERIDRLIMGNSDPVMMFCGIHASCTKALKGGAA</sequence>
<comment type="caution">
    <text evidence="2">The sequence shown here is derived from an EMBL/GenBank/DDBJ whole genome shotgun (WGS) entry which is preliminary data.</text>
</comment>
<evidence type="ECO:0000313" key="2">
    <source>
        <dbReference type="EMBL" id="MBB6457216.1"/>
    </source>
</evidence>
<keyword evidence="3" id="KW-1185">Reference proteome</keyword>
<protein>
    <submittedName>
        <fullName evidence="2">Uncharacterized protein</fullName>
    </submittedName>
</protein>
<gene>
    <name evidence="2" type="ORF">HNR55_001804</name>
</gene>